<organism evidence="2 3">
    <name type="scientific">Chondrus crispus</name>
    <name type="common">Carrageen Irish moss</name>
    <name type="synonym">Polymorpha crispa</name>
    <dbReference type="NCBI Taxonomy" id="2769"/>
    <lineage>
        <taxon>Eukaryota</taxon>
        <taxon>Rhodophyta</taxon>
        <taxon>Florideophyceae</taxon>
        <taxon>Rhodymeniophycidae</taxon>
        <taxon>Gigartinales</taxon>
        <taxon>Gigartinaceae</taxon>
        <taxon>Chondrus</taxon>
    </lineage>
</organism>
<accession>R7QDK2</accession>
<sequence length="322" mass="35224">MHRLHLAILIQPTPTGAVMLVESVLAAVPAKLAAARARHKRAAAVLDDEHSTLRTEPTAHLAQSHGGLDLFPGRHGEAGARALALLLRRVLQAFRNLPRILPFVIRNGLLAPQWHVPLALARDAKHVQTVRAAPHARVIGIHRRHLHAALPRARHHLRVPVQRPLQQEALILVINVLRYSLPNLRRAHLRLTLALRTDDIALPDAPLLDPALPEGGEALLARNVPARCERHARGAELVLPAHGALKAAIAQPVPLRLCGEGLYRVCDLARRRGLARRACIRRGARVVLGEAELELGARGVRGRVRAFDDLVEHEVAHGEGPL</sequence>
<evidence type="ECO:0000313" key="2">
    <source>
        <dbReference type="EMBL" id="CDF35511.1"/>
    </source>
</evidence>
<dbReference type="EMBL" id="HG001733">
    <property type="protein sequence ID" value="CDF35511.1"/>
    <property type="molecule type" value="Genomic_DNA"/>
</dbReference>
<dbReference type="Proteomes" id="UP000012073">
    <property type="component" value="Unassembled WGS sequence"/>
</dbReference>
<evidence type="ECO:0000313" key="3">
    <source>
        <dbReference type="Proteomes" id="UP000012073"/>
    </source>
</evidence>
<feature type="signal peptide" evidence="1">
    <location>
        <begin position="1"/>
        <end position="17"/>
    </location>
</feature>
<reference evidence="3" key="1">
    <citation type="journal article" date="2013" name="Proc. Natl. Acad. Sci. U.S.A.">
        <title>Genome structure and metabolic features in the red seaweed Chondrus crispus shed light on evolution of the Archaeplastida.</title>
        <authorList>
            <person name="Collen J."/>
            <person name="Porcel B."/>
            <person name="Carre W."/>
            <person name="Ball S.G."/>
            <person name="Chaparro C."/>
            <person name="Tonon T."/>
            <person name="Barbeyron T."/>
            <person name="Michel G."/>
            <person name="Noel B."/>
            <person name="Valentin K."/>
            <person name="Elias M."/>
            <person name="Artiguenave F."/>
            <person name="Arun A."/>
            <person name="Aury J.M."/>
            <person name="Barbosa-Neto J.F."/>
            <person name="Bothwell J.H."/>
            <person name="Bouget F.Y."/>
            <person name="Brillet L."/>
            <person name="Cabello-Hurtado F."/>
            <person name="Capella-Gutierrez S."/>
            <person name="Charrier B."/>
            <person name="Cladiere L."/>
            <person name="Cock J.M."/>
            <person name="Coelho S.M."/>
            <person name="Colleoni C."/>
            <person name="Czjzek M."/>
            <person name="Da Silva C."/>
            <person name="Delage L."/>
            <person name="Denoeud F."/>
            <person name="Deschamps P."/>
            <person name="Dittami S.M."/>
            <person name="Gabaldon T."/>
            <person name="Gachon C.M."/>
            <person name="Groisillier A."/>
            <person name="Herve C."/>
            <person name="Jabbari K."/>
            <person name="Katinka M."/>
            <person name="Kloareg B."/>
            <person name="Kowalczyk N."/>
            <person name="Labadie K."/>
            <person name="Leblanc C."/>
            <person name="Lopez P.J."/>
            <person name="McLachlan D.H."/>
            <person name="Meslet-Cladiere L."/>
            <person name="Moustafa A."/>
            <person name="Nehr Z."/>
            <person name="Nyvall Collen P."/>
            <person name="Panaud O."/>
            <person name="Partensky F."/>
            <person name="Poulain J."/>
            <person name="Rensing S.A."/>
            <person name="Rousvoal S."/>
            <person name="Samson G."/>
            <person name="Symeonidi A."/>
            <person name="Weissenbach J."/>
            <person name="Zambounis A."/>
            <person name="Wincker P."/>
            <person name="Boyen C."/>
        </authorList>
    </citation>
    <scope>NUCLEOTIDE SEQUENCE [LARGE SCALE GENOMIC DNA]</scope>
    <source>
        <strain evidence="3">cv. Stackhouse</strain>
    </source>
</reference>
<feature type="chain" id="PRO_5004454652" evidence="1">
    <location>
        <begin position="18"/>
        <end position="322"/>
    </location>
</feature>
<dbReference type="GeneID" id="17323045"/>
<dbReference type="KEGG" id="ccp:CHC_T00003843001"/>
<keyword evidence="1" id="KW-0732">Signal</keyword>
<proteinExistence type="predicted"/>
<gene>
    <name evidence="2" type="ORF">CHC_T00003843001</name>
</gene>
<evidence type="ECO:0000256" key="1">
    <source>
        <dbReference type="SAM" id="SignalP"/>
    </source>
</evidence>
<dbReference type="AlphaFoldDB" id="R7QDK2"/>
<dbReference type="RefSeq" id="XP_005715330.1">
    <property type="nucleotide sequence ID" value="XM_005715273.1"/>
</dbReference>
<name>R7QDK2_CHOCR</name>
<protein>
    <submittedName>
        <fullName evidence="2">Uncharacterized protein</fullName>
    </submittedName>
</protein>
<dbReference type="Gramene" id="CDF35511">
    <property type="protein sequence ID" value="CDF35511"/>
    <property type="gene ID" value="CHC_T00003843001"/>
</dbReference>
<keyword evidence="3" id="KW-1185">Reference proteome</keyword>